<dbReference type="EMBL" id="GGEC01045808">
    <property type="protein sequence ID" value="MBX26292.1"/>
    <property type="molecule type" value="Transcribed_RNA"/>
</dbReference>
<sequence>MEIHETLPLTIKCLPNGLVCVIVKSETLFLWSF</sequence>
<organism evidence="1">
    <name type="scientific">Rhizophora mucronata</name>
    <name type="common">Asiatic mangrove</name>
    <dbReference type="NCBI Taxonomy" id="61149"/>
    <lineage>
        <taxon>Eukaryota</taxon>
        <taxon>Viridiplantae</taxon>
        <taxon>Streptophyta</taxon>
        <taxon>Embryophyta</taxon>
        <taxon>Tracheophyta</taxon>
        <taxon>Spermatophyta</taxon>
        <taxon>Magnoliopsida</taxon>
        <taxon>eudicotyledons</taxon>
        <taxon>Gunneridae</taxon>
        <taxon>Pentapetalae</taxon>
        <taxon>rosids</taxon>
        <taxon>fabids</taxon>
        <taxon>Malpighiales</taxon>
        <taxon>Rhizophoraceae</taxon>
        <taxon>Rhizophora</taxon>
    </lineage>
</organism>
<evidence type="ECO:0000313" key="1">
    <source>
        <dbReference type="EMBL" id="MBX26292.1"/>
    </source>
</evidence>
<protein>
    <submittedName>
        <fullName evidence="1">Uncharacterized protein</fullName>
    </submittedName>
</protein>
<proteinExistence type="predicted"/>
<reference evidence="1" key="1">
    <citation type="submission" date="2018-02" db="EMBL/GenBank/DDBJ databases">
        <title>Rhizophora mucronata_Transcriptome.</title>
        <authorList>
            <person name="Meera S.P."/>
            <person name="Sreeshan A."/>
            <person name="Augustine A."/>
        </authorList>
    </citation>
    <scope>NUCLEOTIDE SEQUENCE</scope>
    <source>
        <tissue evidence="1">Leaf</tissue>
    </source>
</reference>
<name>A0A2P2M7T7_RHIMU</name>
<accession>A0A2P2M7T7</accession>
<dbReference type="AlphaFoldDB" id="A0A2P2M7T7"/>